<organism evidence="1 2">
    <name type="scientific">Xenorhabdus bovienii str. feltiae Moldova</name>
    <dbReference type="NCBI Taxonomy" id="1398200"/>
    <lineage>
        <taxon>Bacteria</taxon>
        <taxon>Pseudomonadati</taxon>
        <taxon>Pseudomonadota</taxon>
        <taxon>Gammaproteobacteria</taxon>
        <taxon>Enterobacterales</taxon>
        <taxon>Morganellaceae</taxon>
        <taxon>Xenorhabdus</taxon>
    </lineage>
</organism>
<name>A0A077NUT9_XENBV</name>
<reference evidence="1" key="1">
    <citation type="submission" date="2013-07" db="EMBL/GenBank/DDBJ databases">
        <title>Sub-species coevolution in mutualistic symbiosis.</title>
        <authorList>
            <person name="Murfin K."/>
            <person name="Klassen J."/>
            <person name="Lee M."/>
            <person name="Forst S."/>
            <person name="Stock P."/>
            <person name="Goodrich-Blair H."/>
        </authorList>
    </citation>
    <scope>NUCLEOTIDE SEQUENCE [LARGE SCALE GENOMIC DNA]</scope>
    <source>
        <strain evidence="1">Feltiae Moldova</strain>
    </source>
</reference>
<dbReference type="EMBL" id="CBSV010000172">
    <property type="protein sequence ID" value="CDH02199.1"/>
    <property type="molecule type" value="Genomic_DNA"/>
</dbReference>
<evidence type="ECO:0000313" key="2">
    <source>
        <dbReference type="Proteomes" id="UP000028487"/>
    </source>
</evidence>
<proteinExistence type="predicted"/>
<sequence length="61" mass="7211">MIRFPFDKQFLVVDIPNSWTERKSQQMHQGKDMIGEIRGIGVMFPDFQVAFVVQQSVEHMR</sequence>
<evidence type="ECO:0000313" key="1">
    <source>
        <dbReference type="EMBL" id="CDH02199.1"/>
    </source>
</evidence>
<dbReference type="HOGENOM" id="CLU_209307_0_0_6"/>
<dbReference type="Proteomes" id="UP000028487">
    <property type="component" value="Unassembled WGS sequence"/>
</dbReference>
<dbReference type="AlphaFoldDB" id="A0A077NUT9"/>
<protein>
    <submittedName>
        <fullName evidence="1">Uncharacterized protein</fullName>
    </submittedName>
</protein>
<gene>
    <name evidence="1" type="ORF">XBFM1_2530006</name>
</gene>
<accession>A0A077NUT9</accession>
<comment type="caution">
    <text evidence="1">The sequence shown here is derived from an EMBL/GenBank/DDBJ whole genome shotgun (WGS) entry which is preliminary data.</text>
</comment>